<dbReference type="Pfam" id="PF11604">
    <property type="entry name" value="CusF_Ec"/>
    <property type="match status" value="1"/>
</dbReference>
<evidence type="ECO:0000313" key="2">
    <source>
        <dbReference type="EMBL" id="RXR31145.1"/>
    </source>
</evidence>
<name>A0A4Q1KNN3_9SPHN</name>
<sequence length="123" mass="12755">MKTLLIASTLAVVAALSACKKEAEAPAPAPSSTMMSDNMAEMPMAGAMKHGMGAGMVTTIDAAKGTITVDHGAIAELQWPAMTMAFAVKPEQLSDIKVGDKVDFEIDWDGKTGTITKIAKSGQ</sequence>
<comment type="caution">
    <text evidence="2">The sequence shown here is derived from an EMBL/GenBank/DDBJ whole genome shotgun (WGS) entry which is preliminary data.</text>
</comment>
<keyword evidence="1" id="KW-0732">Signal</keyword>
<dbReference type="EMBL" id="SBKP01000001">
    <property type="protein sequence ID" value="RXR31145.1"/>
    <property type="molecule type" value="Genomic_DNA"/>
</dbReference>
<dbReference type="InterPro" id="IPR021647">
    <property type="entry name" value="CusF_Ec"/>
</dbReference>
<protein>
    <submittedName>
        <fullName evidence="2">Copper-binding protein</fullName>
    </submittedName>
</protein>
<reference evidence="3" key="1">
    <citation type="submission" date="2019-01" db="EMBL/GenBank/DDBJ databases">
        <title>Cytophagaceae bacterium strain CAR-16.</title>
        <authorList>
            <person name="Chen W.-M."/>
        </authorList>
    </citation>
    <scope>NUCLEOTIDE SEQUENCE [LARGE SCALE GENOMIC DNA]</scope>
    <source>
        <strain evidence="3">CHR27</strain>
    </source>
</reference>
<feature type="chain" id="PRO_5020582214" evidence="1">
    <location>
        <begin position="21"/>
        <end position="123"/>
    </location>
</feature>
<evidence type="ECO:0000256" key="1">
    <source>
        <dbReference type="SAM" id="SignalP"/>
    </source>
</evidence>
<dbReference type="AlphaFoldDB" id="A0A4Q1KNN3"/>
<feature type="signal peptide" evidence="1">
    <location>
        <begin position="1"/>
        <end position="20"/>
    </location>
</feature>
<organism evidence="2 3">
    <name type="scientific">Sphingobium fluviale</name>
    <dbReference type="NCBI Taxonomy" id="2506423"/>
    <lineage>
        <taxon>Bacteria</taxon>
        <taxon>Pseudomonadati</taxon>
        <taxon>Pseudomonadota</taxon>
        <taxon>Alphaproteobacteria</taxon>
        <taxon>Sphingomonadales</taxon>
        <taxon>Sphingomonadaceae</taxon>
        <taxon>Sphingobium</taxon>
    </lineage>
</organism>
<evidence type="ECO:0000313" key="3">
    <source>
        <dbReference type="Proteomes" id="UP000290958"/>
    </source>
</evidence>
<dbReference type="Gene3D" id="2.40.50.320">
    <property type="entry name" value="Copper binding periplasmic protein CusF"/>
    <property type="match status" value="1"/>
</dbReference>
<dbReference type="OrthoDB" id="5771277at2"/>
<proteinExistence type="predicted"/>
<gene>
    <name evidence="2" type="ORF">EQG66_00350</name>
</gene>
<dbReference type="Proteomes" id="UP000290958">
    <property type="component" value="Unassembled WGS sequence"/>
</dbReference>
<dbReference type="InterPro" id="IPR042230">
    <property type="entry name" value="CusF_sf"/>
</dbReference>
<dbReference type="PROSITE" id="PS51257">
    <property type="entry name" value="PROKAR_LIPOPROTEIN"/>
    <property type="match status" value="1"/>
</dbReference>
<keyword evidence="3" id="KW-1185">Reference proteome</keyword>
<accession>A0A4Q1KNN3</accession>
<dbReference type="RefSeq" id="WP_129402913.1">
    <property type="nucleotide sequence ID" value="NZ_SBKP01000001.1"/>
</dbReference>